<dbReference type="InterPro" id="IPR000515">
    <property type="entry name" value="MetI-like"/>
</dbReference>
<keyword evidence="6 7" id="KW-0472">Membrane</keyword>
<evidence type="ECO:0000256" key="7">
    <source>
        <dbReference type="RuleBase" id="RU363032"/>
    </source>
</evidence>
<evidence type="ECO:0000313" key="9">
    <source>
        <dbReference type="EMBL" id="EHL09148.1"/>
    </source>
</evidence>
<dbReference type="InterPro" id="IPR035906">
    <property type="entry name" value="MetI-like_sf"/>
</dbReference>
<dbReference type="PROSITE" id="PS50928">
    <property type="entry name" value="ABC_TM1"/>
    <property type="match status" value="1"/>
</dbReference>
<dbReference type="EMBL" id="AFZX01000005">
    <property type="protein sequence ID" value="EHL09148.1"/>
    <property type="molecule type" value="Genomic_DNA"/>
</dbReference>
<protein>
    <submittedName>
        <fullName evidence="9">ABC transporter, permease protein</fullName>
    </submittedName>
</protein>
<feature type="domain" description="ABC transmembrane type-1" evidence="8">
    <location>
        <begin position="112"/>
        <end position="326"/>
    </location>
</feature>
<sequence>MKRLEEAQMKLKNKVLQKLIVPSFLRMVTLLVAMSVIAFALVMSSPVDPIDGFVGSESNVSQEQRDNVARYWGLDKPPAERFLIWAGHVLQGDMGISSTYRLPVTQVIGERVKASLALMGVAWVLSGVMGFVLGILAGVNRGRLLDRFIKTFCLALSSAPTFWIGLLILMVFAVNLQWFPIGLAAPIGKLASEVTLGERIHHLILPAFTLSIVGVANIALHTRQKMIDVLESEYVLFARARGESTYSIVKRHGIRNIMLPAITLQFASFSELFGGSVLAEQVFTYPGLGNAVTQAGLRGDVPLFLGIALFSAVFVFTGNLMANLIYGIVDPHIKEANPHG</sequence>
<keyword evidence="3" id="KW-1003">Cell membrane</keyword>
<dbReference type="GO" id="GO:0005886">
    <property type="term" value="C:plasma membrane"/>
    <property type="evidence" value="ECO:0007669"/>
    <property type="project" value="UniProtKB-SubCell"/>
</dbReference>
<organism evidence="9 10">
    <name type="scientific">Desulfitobacterium hafniense DP7</name>
    <dbReference type="NCBI Taxonomy" id="537010"/>
    <lineage>
        <taxon>Bacteria</taxon>
        <taxon>Bacillati</taxon>
        <taxon>Bacillota</taxon>
        <taxon>Clostridia</taxon>
        <taxon>Eubacteriales</taxon>
        <taxon>Desulfitobacteriaceae</taxon>
        <taxon>Desulfitobacterium</taxon>
    </lineage>
</organism>
<dbReference type="CDD" id="cd06261">
    <property type="entry name" value="TM_PBP2"/>
    <property type="match status" value="1"/>
</dbReference>
<comment type="caution">
    <text evidence="9">The sequence shown here is derived from an EMBL/GenBank/DDBJ whole genome shotgun (WGS) entry which is preliminary data.</text>
</comment>
<dbReference type="Gene3D" id="1.10.3720.10">
    <property type="entry name" value="MetI-like"/>
    <property type="match status" value="1"/>
</dbReference>
<gene>
    <name evidence="9" type="ORF">HMPREF0322_00179</name>
</gene>
<feature type="transmembrane region" description="Helical" evidence="7">
    <location>
        <begin position="20"/>
        <end position="43"/>
    </location>
</feature>
<dbReference type="PATRIC" id="fig|537010.4.peg.173"/>
<evidence type="ECO:0000256" key="5">
    <source>
        <dbReference type="ARBA" id="ARBA00022989"/>
    </source>
</evidence>
<feature type="transmembrane region" description="Helical" evidence="7">
    <location>
        <begin position="151"/>
        <end position="179"/>
    </location>
</feature>
<feature type="transmembrane region" description="Helical" evidence="7">
    <location>
        <begin position="199"/>
        <end position="220"/>
    </location>
</feature>
<evidence type="ECO:0000256" key="2">
    <source>
        <dbReference type="ARBA" id="ARBA00022448"/>
    </source>
</evidence>
<name>G9XGW3_DESHA</name>
<evidence type="ECO:0000313" key="10">
    <source>
        <dbReference type="Proteomes" id="UP000004416"/>
    </source>
</evidence>
<dbReference type="SUPFAM" id="SSF161098">
    <property type="entry name" value="MetI-like"/>
    <property type="match status" value="1"/>
</dbReference>
<proteinExistence type="inferred from homology"/>
<comment type="similarity">
    <text evidence="7">Belongs to the binding-protein-dependent transport system permease family.</text>
</comment>
<reference evidence="9 10" key="1">
    <citation type="submission" date="2011-08" db="EMBL/GenBank/DDBJ databases">
        <authorList>
            <person name="Weinstock G."/>
            <person name="Sodergren E."/>
            <person name="Clifton S."/>
            <person name="Fulton L."/>
            <person name="Fulton B."/>
            <person name="Courtney L."/>
            <person name="Fronick C."/>
            <person name="Harrison M."/>
            <person name="Strong C."/>
            <person name="Farmer C."/>
            <person name="Delahaunty K."/>
            <person name="Markovic C."/>
            <person name="Hall O."/>
            <person name="Minx P."/>
            <person name="Tomlinson C."/>
            <person name="Mitreva M."/>
            <person name="Hou S."/>
            <person name="Chen J."/>
            <person name="Wollam A."/>
            <person name="Pepin K.H."/>
            <person name="Johnson M."/>
            <person name="Bhonagiri V."/>
            <person name="Zhang X."/>
            <person name="Suruliraj S."/>
            <person name="Warren W."/>
            <person name="Chinwalla A."/>
            <person name="Mardis E.R."/>
            <person name="Wilson R.K."/>
        </authorList>
    </citation>
    <scope>NUCLEOTIDE SEQUENCE [LARGE SCALE GENOMIC DNA]</scope>
    <source>
        <strain evidence="9 10">DP7</strain>
    </source>
</reference>
<feature type="transmembrane region" description="Helical" evidence="7">
    <location>
        <begin position="116"/>
        <end position="139"/>
    </location>
</feature>
<evidence type="ECO:0000256" key="1">
    <source>
        <dbReference type="ARBA" id="ARBA00004651"/>
    </source>
</evidence>
<keyword evidence="4 7" id="KW-0812">Transmembrane</keyword>
<evidence type="ECO:0000256" key="6">
    <source>
        <dbReference type="ARBA" id="ARBA00023136"/>
    </source>
</evidence>
<evidence type="ECO:0000256" key="3">
    <source>
        <dbReference type="ARBA" id="ARBA00022475"/>
    </source>
</evidence>
<dbReference type="AlphaFoldDB" id="G9XGW3"/>
<comment type="subcellular location">
    <subcellularLocation>
        <location evidence="1 7">Cell membrane</location>
        <topology evidence="1 7">Multi-pass membrane protein</topology>
    </subcellularLocation>
</comment>
<dbReference type="Pfam" id="PF00528">
    <property type="entry name" value="BPD_transp_1"/>
    <property type="match status" value="1"/>
</dbReference>
<dbReference type="Proteomes" id="UP000004416">
    <property type="component" value="Unassembled WGS sequence"/>
</dbReference>
<evidence type="ECO:0000259" key="8">
    <source>
        <dbReference type="PROSITE" id="PS50928"/>
    </source>
</evidence>
<dbReference type="HOGENOM" id="CLU_036879_0_2_9"/>
<dbReference type="GO" id="GO:0055085">
    <property type="term" value="P:transmembrane transport"/>
    <property type="evidence" value="ECO:0007669"/>
    <property type="project" value="InterPro"/>
</dbReference>
<keyword evidence="5 7" id="KW-1133">Transmembrane helix</keyword>
<accession>G9XGW3</accession>
<dbReference type="PANTHER" id="PTHR43163">
    <property type="entry name" value="DIPEPTIDE TRANSPORT SYSTEM PERMEASE PROTEIN DPPB-RELATED"/>
    <property type="match status" value="1"/>
</dbReference>
<keyword evidence="2 7" id="KW-0813">Transport</keyword>
<dbReference type="PANTHER" id="PTHR43163:SF9">
    <property type="entry name" value="ABC TRANSPORTER PERMEASE PROTEIN"/>
    <property type="match status" value="1"/>
</dbReference>
<evidence type="ECO:0000256" key="4">
    <source>
        <dbReference type="ARBA" id="ARBA00022692"/>
    </source>
</evidence>
<feature type="transmembrane region" description="Helical" evidence="7">
    <location>
        <begin position="303"/>
        <end position="326"/>
    </location>
</feature>